<name>A0A0F9I1Y7_9ZZZZ</name>
<gene>
    <name evidence="1" type="ORF">LCGC14_1633370</name>
</gene>
<proteinExistence type="predicted"/>
<sequence>MKVFIYFIEGEEENAVVIRAESWRDFAERFCIQEEIDIFAPHNNQSIKQHLSEYANWRFLSVDDSALITVHEAIIPYIE</sequence>
<protein>
    <submittedName>
        <fullName evidence="1">Uncharacterized protein</fullName>
    </submittedName>
</protein>
<reference evidence="1" key="1">
    <citation type="journal article" date="2015" name="Nature">
        <title>Complex archaea that bridge the gap between prokaryotes and eukaryotes.</title>
        <authorList>
            <person name="Spang A."/>
            <person name="Saw J.H."/>
            <person name="Jorgensen S.L."/>
            <person name="Zaremba-Niedzwiedzka K."/>
            <person name="Martijn J."/>
            <person name="Lind A.E."/>
            <person name="van Eijk R."/>
            <person name="Schleper C."/>
            <person name="Guy L."/>
            <person name="Ettema T.J."/>
        </authorList>
    </citation>
    <scope>NUCLEOTIDE SEQUENCE</scope>
</reference>
<dbReference type="AlphaFoldDB" id="A0A0F9I1Y7"/>
<accession>A0A0F9I1Y7</accession>
<dbReference type="EMBL" id="LAZR01013508">
    <property type="protein sequence ID" value="KKM21636.1"/>
    <property type="molecule type" value="Genomic_DNA"/>
</dbReference>
<comment type="caution">
    <text evidence="1">The sequence shown here is derived from an EMBL/GenBank/DDBJ whole genome shotgun (WGS) entry which is preliminary data.</text>
</comment>
<evidence type="ECO:0000313" key="1">
    <source>
        <dbReference type="EMBL" id="KKM21636.1"/>
    </source>
</evidence>
<organism evidence="1">
    <name type="scientific">marine sediment metagenome</name>
    <dbReference type="NCBI Taxonomy" id="412755"/>
    <lineage>
        <taxon>unclassified sequences</taxon>
        <taxon>metagenomes</taxon>
        <taxon>ecological metagenomes</taxon>
    </lineage>
</organism>